<sequence length="166" mass="19222">MDNSENVRKAIKQVSRLMAVIFMAFVIIAGMLVYLMVDPTLSAFKSAPSTEEYVSVQESSEEQLSEEDFDKIENGIHVRTGLLEAEGLMEVVNNCTNCHSAKLVTQNRMNKERWIATIRWMQETQNLWDLGNNEEIIVNYLVTNYPVKKKGRREILSNIEWYELQE</sequence>
<dbReference type="InterPro" id="IPR036909">
    <property type="entry name" value="Cyt_c-like_dom_sf"/>
</dbReference>
<keyword evidence="1" id="KW-0812">Transmembrane</keyword>
<dbReference type="Gene3D" id="1.10.760.10">
    <property type="entry name" value="Cytochrome c-like domain"/>
    <property type="match status" value="1"/>
</dbReference>
<organism evidence="2 3">
    <name type="scientific">Flagellimonas ochracea</name>
    <dbReference type="NCBI Taxonomy" id="2696472"/>
    <lineage>
        <taxon>Bacteria</taxon>
        <taxon>Pseudomonadati</taxon>
        <taxon>Bacteroidota</taxon>
        <taxon>Flavobacteriia</taxon>
        <taxon>Flavobacteriales</taxon>
        <taxon>Flavobacteriaceae</taxon>
        <taxon>Flagellimonas</taxon>
    </lineage>
</organism>
<protein>
    <submittedName>
        <fullName evidence="2">Monoheme cytochrome C</fullName>
    </submittedName>
</protein>
<dbReference type="SUPFAM" id="SSF46626">
    <property type="entry name" value="Cytochrome c"/>
    <property type="match status" value="1"/>
</dbReference>
<reference evidence="2" key="1">
    <citation type="submission" date="2020-01" db="EMBL/GenBank/DDBJ databases">
        <title>Muricauda ochracea sp. nov., isolated from a tidal flat of Garorim bay in Korea.</title>
        <authorList>
            <person name="Kim D."/>
            <person name="Yoo Y."/>
            <person name="Kim J.-J."/>
        </authorList>
    </citation>
    <scope>NUCLEOTIDE SEQUENCE</scope>
    <source>
        <strain evidence="2">JGD-17</strain>
    </source>
</reference>
<dbReference type="EMBL" id="JAAABI010000001">
    <property type="protein sequence ID" value="NAY90781.1"/>
    <property type="molecule type" value="Genomic_DNA"/>
</dbReference>
<dbReference type="RefSeq" id="WP_166522183.1">
    <property type="nucleotide sequence ID" value="NZ_JAAABI010000001.1"/>
</dbReference>
<keyword evidence="3" id="KW-1185">Reference proteome</keyword>
<dbReference type="Proteomes" id="UP000667650">
    <property type="component" value="Unassembled WGS sequence"/>
</dbReference>
<gene>
    <name evidence="2" type="ORF">GTQ34_02520</name>
</gene>
<proteinExistence type="predicted"/>
<accession>A0A964TC45</accession>
<keyword evidence="1" id="KW-0472">Membrane</keyword>
<comment type="caution">
    <text evidence="2">The sequence shown here is derived from an EMBL/GenBank/DDBJ whole genome shotgun (WGS) entry which is preliminary data.</text>
</comment>
<dbReference type="GO" id="GO:0009055">
    <property type="term" value="F:electron transfer activity"/>
    <property type="evidence" value="ECO:0007669"/>
    <property type="project" value="InterPro"/>
</dbReference>
<dbReference type="GO" id="GO:0020037">
    <property type="term" value="F:heme binding"/>
    <property type="evidence" value="ECO:0007669"/>
    <property type="project" value="InterPro"/>
</dbReference>
<name>A0A964TC45_9FLAO</name>
<feature type="transmembrane region" description="Helical" evidence="1">
    <location>
        <begin position="17"/>
        <end position="37"/>
    </location>
</feature>
<evidence type="ECO:0000313" key="2">
    <source>
        <dbReference type="EMBL" id="NAY90781.1"/>
    </source>
</evidence>
<keyword evidence="1" id="KW-1133">Transmembrane helix</keyword>
<dbReference type="AlphaFoldDB" id="A0A964TC45"/>
<evidence type="ECO:0000256" key="1">
    <source>
        <dbReference type="SAM" id="Phobius"/>
    </source>
</evidence>
<evidence type="ECO:0000313" key="3">
    <source>
        <dbReference type="Proteomes" id="UP000667650"/>
    </source>
</evidence>